<dbReference type="GO" id="GO:0008168">
    <property type="term" value="F:methyltransferase activity"/>
    <property type="evidence" value="ECO:0007669"/>
    <property type="project" value="UniProtKB-KW"/>
</dbReference>
<comment type="similarity">
    <text evidence="1">Belongs to the CFA/CMAS family.</text>
</comment>
<dbReference type="STRING" id="1317117.ATO7_07000"/>
<dbReference type="InterPro" id="IPR003333">
    <property type="entry name" value="CMAS"/>
</dbReference>
<dbReference type="EMBL" id="AQQV01000001">
    <property type="protein sequence ID" value="ORE89609.1"/>
    <property type="molecule type" value="Genomic_DNA"/>
</dbReference>
<dbReference type="Proteomes" id="UP000192342">
    <property type="component" value="Unassembled WGS sequence"/>
</dbReference>
<evidence type="ECO:0000313" key="7">
    <source>
        <dbReference type="EMBL" id="ORE89609.1"/>
    </source>
</evidence>
<sequence>MTTTLSLAEPLSTPRLPDALLRVLRRSLFRTLESLSSGQLRITEPDGSVTQLGAAGTPCHELTVLDRNVYAYLAFGGSTGAGQAWILGLWDAPDVVAVTRLFLRERDTLAAMDTGALTWLRAPLYKGLEWRRRNTVEGSRRNIQAHYDLGNDFFKLFLDDSMTYSAGVFANQATTLAESQHAKYDLICRKLNLGADDHVLEIGTGWGGLALHAATHFGARVTTTTISEEQYALATQRVHEAGLDGRIHVLKQDYRTLEGRYDKLISIEMIEAVGHAFLPTYFRQIERLLVPHGEALIQAITIQDQYYEQMRRGTDFIREHVFPGGHLPCVREMLRVTAEHTQLRLFDLEDFGQDYARTLEHWRRAFVAALPQVRNLGYSDEFCRLWDFYLASCEAGFREATTSVVHAHFTKPACARERHDFE</sequence>
<feature type="active site" evidence="6">
    <location>
        <position position="393"/>
    </location>
</feature>
<reference evidence="7 8" key="1">
    <citation type="submission" date="2013-04" db="EMBL/GenBank/DDBJ databases">
        <title>Oceanococcus atlanticus 22II-S10r2 Genome Sequencing.</title>
        <authorList>
            <person name="Lai Q."/>
            <person name="Li G."/>
            <person name="Shao Z."/>
        </authorList>
    </citation>
    <scope>NUCLEOTIDE SEQUENCE [LARGE SCALE GENOMIC DNA]</scope>
    <source>
        <strain evidence="7 8">22II-S10r2</strain>
    </source>
</reference>
<evidence type="ECO:0000256" key="4">
    <source>
        <dbReference type="ARBA" id="ARBA00022691"/>
    </source>
</evidence>
<comment type="caution">
    <text evidence="7">The sequence shown here is derived from an EMBL/GenBank/DDBJ whole genome shotgun (WGS) entry which is preliminary data.</text>
</comment>
<dbReference type="InterPro" id="IPR029063">
    <property type="entry name" value="SAM-dependent_MTases_sf"/>
</dbReference>
<gene>
    <name evidence="7" type="ORF">ATO7_07000</name>
</gene>
<evidence type="ECO:0000256" key="3">
    <source>
        <dbReference type="ARBA" id="ARBA00022679"/>
    </source>
</evidence>
<evidence type="ECO:0000313" key="8">
    <source>
        <dbReference type="Proteomes" id="UP000192342"/>
    </source>
</evidence>
<evidence type="ECO:0000256" key="2">
    <source>
        <dbReference type="ARBA" id="ARBA00022603"/>
    </source>
</evidence>
<dbReference type="AlphaFoldDB" id="A0A1Y1SK77"/>
<dbReference type="RefSeq" id="WP_083560871.1">
    <property type="nucleotide sequence ID" value="NZ_AQQV01000001.1"/>
</dbReference>
<name>A0A1Y1SK77_9GAMM</name>
<dbReference type="GO" id="GO:0008610">
    <property type="term" value="P:lipid biosynthetic process"/>
    <property type="evidence" value="ECO:0007669"/>
    <property type="project" value="InterPro"/>
</dbReference>
<evidence type="ECO:0000256" key="1">
    <source>
        <dbReference type="ARBA" id="ARBA00010815"/>
    </source>
</evidence>
<dbReference type="PANTHER" id="PTHR43667">
    <property type="entry name" value="CYCLOPROPANE-FATTY-ACYL-PHOSPHOLIPID SYNTHASE"/>
    <property type="match status" value="1"/>
</dbReference>
<proteinExistence type="inferred from homology"/>
<evidence type="ECO:0000256" key="6">
    <source>
        <dbReference type="PIRSR" id="PIRSR003085-1"/>
    </source>
</evidence>
<dbReference type="PANTHER" id="PTHR43667:SF2">
    <property type="entry name" value="FATTY ACID C-METHYL TRANSFERASE"/>
    <property type="match status" value="1"/>
</dbReference>
<keyword evidence="2" id="KW-0489">Methyltransferase</keyword>
<dbReference type="CDD" id="cd02440">
    <property type="entry name" value="AdoMet_MTases"/>
    <property type="match status" value="1"/>
</dbReference>
<organism evidence="7 8">
    <name type="scientific">Oceanococcus atlanticus</name>
    <dbReference type="NCBI Taxonomy" id="1317117"/>
    <lineage>
        <taxon>Bacteria</taxon>
        <taxon>Pseudomonadati</taxon>
        <taxon>Pseudomonadota</taxon>
        <taxon>Gammaproteobacteria</taxon>
        <taxon>Chromatiales</taxon>
        <taxon>Oceanococcaceae</taxon>
        <taxon>Oceanococcus</taxon>
    </lineage>
</organism>
<dbReference type="GO" id="GO:0032259">
    <property type="term" value="P:methylation"/>
    <property type="evidence" value="ECO:0007669"/>
    <property type="project" value="UniProtKB-KW"/>
</dbReference>
<dbReference type="SUPFAM" id="SSF53335">
    <property type="entry name" value="S-adenosyl-L-methionine-dependent methyltransferases"/>
    <property type="match status" value="1"/>
</dbReference>
<keyword evidence="4" id="KW-0949">S-adenosyl-L-methionine</keyword>
<keyword evidence="8" id="KW-1185">Reference proteome</keyword>
<dbReference type="Pfam" id="PF02353">
    <property type="entry name" value="CMAS"/>
    <property type="match status" value="1"/>
</dbReference>
<evidence type="ECO:0000256" key="5">
    <source>
        <dbReference type="ARBA" id="ARBA00023098"/>
    </source>
</evidence>
<dbReference type="Gene3D" id="3.40.50.150">
    <property type="entry name" value="Vaccinia Virus protein VP39"/>
    <property type="match status" value="1"/>
</dbReference>
<accession>A0A1Y1SK77</accession>
<keyword evidence="5" id="KW-0443">Lipid metabolism</keyword>
<keyword evidence="3" id="KW-0808">Transferase</keyword>
<protein>
    <submittedName>
        <fullName evidence="7">Cyclopropane-fatty-acyl-phospholipid synthase</fullName>
    </submittedName>
</protein>
<dbReference type="PIRSF" id="PIRSF003085">
    <property type="entry name" value="CMAS"/>
    <property type="match status" value="1"/>
</dbReference>
<dbReference type="OrthoDB" id="9782855at2"/>
<dbReference type="InterPro" id="IPR050723">
    <property type="entry name" value="CFA/CMAS"/>
</dbReference>